<sequence length="346" mass="40083">MNVGQKKVVVLDFTVLGSKPKPVDVQKFVARDLKVQRQQLKCVQMLTTGKTLLEFYDPAAAKIATSTNMRHSMQCDGKLIPIPVYFKEDTVEVKIYDLSPEVPAEKIAKSISRFGKILSLERDKWRKVFVGIDNGVYLLRMQLIHHIPKRLTIDGHASTILYTGQPRNQLKRKRKKHINNNNSSNENNDYNNIYNNKNNNNQILDDSDQKEEQPDPGMDQDGDNTSQDNQQHQQQENNNASNENGSENEDEEFEVVISKRRRKSLNRQCPRDSVDEGKLPMFQKTKLFAKRYQEAKRKYLEAVDMVSRQHQIRLQMLYSEKFTECYQNLKKTRKATICLKCSKGNG</sequence>
<reference evidence="2" key="1">
    <citation type="submission" date="2017-01" db="EMBL/GenBank/DDBJ databases">
        <title>A deep insight into the sialotranscriptome of adult male and female Cluex tarsalis mosquitoes.</title>
        <authorList>
            <person name="Ribeiro J.M."/>
            <person name="Moreira F."/>
            <person name="Bernard K.A."/>
            <person name="Calvo E."/>
        </authorList>
    </citation>
    <scope>NUCLEOTIDE SEQUENCE</scope>
    <source>
        <strain evidence="2">Kern County</strain>
        <tissue evidence="2">Salivary glands</tissue>
    </source>
</reference>
<evidence type="ECO:0000256" key="1">
    <source>
        <dbReference type="SAM" id="MobiDB-lite"/>
    </source>
</evidence>
<feature type="compositionally biased region" description="Low complexity" evidence="1">
    <location>
        <begin position="179"/>
        <end position="201"/>
    </location>
</feature>
<dbReference type="AlphaFoldDB" id="A0A1Q3FQ95"/>
<proteinExistence type="predicted"/>
<accession>A0A1Q3FQ95</accession>
<dbReference type="EMBL" id="GFDL01005363">
    <property type="protein sequence ID" value="JAV29682.1"/>
    <property type="molecule type" value="Transcribed_RNA"/>
</dbReference>
<evidence type="ECO:0000313" key="2">
    <source>
        <dbReference type="EMBL" id="JAV29682.1"/>
    </source>
</evidence>
<protein>
    <submittedName>
        <fullName evidence="2">Uncharacterized protein</fullName>
    </submittedName>
</protein>
<feature type="compositionally biased region" description="Basic residues" evidence="1">
    <location>
        <begin position="169"/>
        <end position="178"/>
    </location>
</feature>
<feature type="compositionally biased region" description="Low complexity" evidence="1">
    <location>
        <begin position="223"/>
        <end position="245"/>
    </location>
</feature>
<organism evidence="2">
    <name type="scientific">Culex tarsalis</name>
    <name type="common">Encephalitis mosquito</name>
    <dbReference type="NCBI Taxonomy" id="7177"/>
    <lineage>
        <taxon>Eukaryota</taxon>
        <taxon>Metazoa</taxon>
        <taxon>Ecdysozoa</taxon>
        <taxon>Arthropoda</taxon>
        <taxon>Hexapoda</taxon>
        <taxon>Insecta</taxon>
        <taxon>Pterygota</taxon>
        <taxon>Neoptera</taxon>
        <taxon>Endopterygota</taxon>
        <taxon>Diptera</taxon>
        <taxon>Nematocera</taxon>
        <taxon>Culicoidea</taxon>
        <taxon>Culicidae</taxon>
        <taxon>Culicinae</taxon>
        <taxon>Culicini</taxon>
        <taxon>Culex</taxon>
        <taxon>Culex</taxon>
    </lineage>
</organism>
<feature type="region of interest" description="Disordered" evidence="1">
    <location>
        <begin position="164"/>
        <end position="254"/>
    </location>
</feature>
<name>A0A1Q3FQ95_CULTA</name>